<sequence length="236" mass="27073">MKRLYYTIVLTLSIISIGFALLDLTNIITIQKEPLAFIDNSILLFFWLDYLIRLSRAKNKWLFFKNNIFDLLAIIPFDSLFAMFRIARTVRLMKLFRIIRIIGFTGKLRTKTKKFINTNGFIYLFLTAVVFILLGAGVYALAENTSYASSLWWAIATTTTVGYGDISPHTYTGKMVAVLLMIVGIGLIGSITSVITSYFLDEQYDRENDKIDQRLKIIENDLAEIKALLHNQDKKQ</sequence>
<name>A0ABN8H802_9LACO</name>
<evidence type="ECO:0000313" key="15">
    <source>
        <dbReference type="EMBL" id="CAH1852062.1"/>
    </source>
</evidence>
<keyword evidence="6" id="KW-0851">Voltage-gated channel</keyword>
<evidence type="ECO:0000256" key="6">
    <source>
        <dbReference type="ARBA" id="ARBA00022882"/>
    </source>
</evidence>
<keyword evidence="2" id="KW-0813">Transport</keyword>
<feature type="transmembrane region" description="Helical" evidence="13">
    <location>
        <begin position="175"/>
        <end position="200"/>
    </location>
</feature>
<evidence type="ECO:0000256" key="7">
    <source>
        <dbReference type="ARBA" id="ARBA00022958"/>
    </source>
</evidence>
<feature type="domain" description="Ion transport" evidence="14">
    <location>
        <begin position="4"/>
        <end position="201"/>
    </location>
</feature>
<keyword evidence="7" id="KW-0630">Potassium</keyword>
<feature type="transmembrane region" description="Helical" evidence="13">
    <location>
        <begin position="68"/>
        <end position="87"/>
    </location>
</feature>
<keyword evidence="12" id="KW-0175">Coiled coil</keyword>
<dbReference type="PANTHER" id="PTHR11537">
    <property type="entry name" value="VOLTAGE-GATED POTASSIUM CHANNEL"/>
    <property type="match status" value="1"/>
</dbReference>
<evidence type="ECO:0000256" key="2">
    <source>
        <dbReference type="ARBA" id="ARBA00022448"/>
    </source>
</evidence>
<dbReference type="InterPro" id="IPR027359">
    <property type="entry name" value="Volt_channel_dom_sf"/>
</dbReference>
<dbReference type="PANTHER" id="PTHR11537:SF254">
    <property type="entry name" value="POTASSIUM VOLTAGE-GATED CHANNEL PROTEIN SHAB"/>
    <property type="match status" value="1"/>
</dbReference>
<evidence type="ECO:0000313" key="16">
    <source>
        <dbReference type="Proteomes" id="UP000838102"/>
    </source>
</evidence>
<comment type="subcellular location">
    <subcellularLocation>
        <location evidence="1">Membrane</location>
        <topology evidence="1">Multi-pass membrane protein</topology>
    </subcellularLocation>
</comment>
<dbReference type="Proteomes" id="UP000838102">
    <property type="component" value="Unassembled WGS sequence"/>
</dbReference>
<evidence type="ECO:0000256" key="9">
    <source>
        <dbReference type="ARBA" id="ARBA00023065"/>
    </source>
</evidence>
<evidence type="ECO:0000256" key="13">
    <source>
        <dbReference type="SAM" id="Phobius"/>
    </source>
</evidence>
<proteinExistence type="predicted"/>
<keyword evidence="16" id="KW-1185">Reference proteome</keyword>
<reference evidence="15" key="1">
    <citation type="submission" date="2022-03" db="EMBL/GenBank/DDBJ databases">
        <authorList>
            <person name="Hettiarachchi G."/>
        </authorList>
    </citation>
    <scope>NUCLEOTIDE SEQUENCE</scope>
    <source>
        <strain evidence="15">LMG 32447</strain>
    </source>
</reference>
<keyword evidence="8 13" id="KW-1133">Transmembrane helix</keyword>
<feature type="coiled-coil region" evidence="12">
    <location>
        <begin position="208"/>
        <end position="235"/>
    </location>
</feature>
<dbReference type="Gene3D" id="1.10.287.70">
    <property type="match status" value="1"/>
</dbReference>
<evidence type="ECO:0000259" key="14">
    <source>
        <dbReference type="Pfam" id="PF00520"/>
    </source>
</evidence>
<evidence type="ECO:0000256" key="3">
    <source>
        <dbReference type="ARBA" id="ARBA00022538"/>
    </source>
</evidence>
<keyword evidence="9" id="KW-0406">Ion transport</keyword>
<comment type="caution">
    <text evidence="15">The sequence shown here is derived from an EMBL/GenBank/DDBJ whole genome shotgun (WGS) entry which is preliminary data.</text>
</comment>
<evidence type="ECO:0000256" key="1">
    <source>
        <dbReference type="ARBA" id="ARBA00004141"/>
    </source>
</evidence>
<evidence type="ECO:0000256" key="8">
    <source>
        <dbReference type="ARBA" id="ARBA00022989"/>
    </source>
</evidence>
<dbReference type="Pfam" id="PF00520">
    <property type="entry name" value="Ion_trans"/>
    <property type="match status" value="1"/>
</dbReference>
<evidence type="ECO:0000256" key="12">
    <source>
        <dbReference type="SAM" id="Coils"/>
    </source>
</evidence>
<evidence type="ECO:0000256" key="4">
    <source>
        <dbReference type="ARBA" id="ARBA00022692"/>
    </source>
</evidence>
<evidence type="ECO:0000256" key="5">
    <source>
        <dbReference type="ARBA" id="ARBA00022826"/>
    </source>
</evidence>
<keyword evidence="11" id="KW-0407">Ion channel</keyword>
<dbReference type="SUPFAM" id="SSF81324">
    <property type="entry name" value="Voltage-gated potassium channels"/>
    <property type="match status" value="1"/>
</dbReference>
<keyword evidence="3" id="KW-0633">Potassium transport</keyword>
<accession>A0ABN8H802</accession>
<dbReference type="EMBL" id="CAKOEU010000002">
    <property type="protein sequence ID" value="CAH1852062.1"/>
    <property type="molecule type" value="Genomic_DNA"/>
</dbReference>
<keyword evidence="4 13" id="KW-0812">Transmembrane</keyword>
<keyword evidence="5" id="KW-0631">Potassium channel</keyword>
<feature type="transmembrane region" description="Helical" evidence="13">
    <location>
        <begin position="6"/>
        <end position="24"/>
    </location>
</feature>
<evidence type="ECO:0000256" key="10">
    <source>
        <dbReference type="ARBA" id="ARBA00023136"/>
    </source>
</evidence>
<dbReference type="RefSeq" id="WP_248705912.1">
    <property type="nucleotide sequence ID" value="NZ_CAKOET010000002.1"/>
</dbReference>
<dbReference type="InterPro" id="IPR005821">
    <property type="entry name" value="Ion_trans_dom"/>
</dbReference>
<dbReference type="Gene3D" id="1.20.120.350">
    <property type="entry name" value="Voltage-gated potassium channels. Chain C"/>
    <property type="match status" value="1"/>
</dbReference>
<dbReference type="InterPro" id="IPR028325">
    <property type="entry name" value="VG_K_chnl"/>
</dbReference>
<protein>
    <recommendedName>
        <fullName evidence="14">Ion transport domain-containing protein</fullName>
    </recommendedName>
</protein>
<organism evidence="15 16">
    <name type="scientific">Convivina praedatoris</name>
    <dbReference type="NCBI Taxonomy" id="2880963"/>
    <lineage>
        <taxon>Bacteria</taxon>
        <taxon>Bacillati</taxon>
        <taxon>Bacillota</taxon>
        <taxon>Bacilli</taxon>
        <taxon>Lactobacillales</taxon>
        <taxon>Lactobacillaceae</taxon>
        <taxon>Convivina</taxon>
    </lineage>
</organism>
<evidence type="ECO:0000256" key="11">
    <source>
        <dbReference type="ARBA" id="ARBA00023303"/>
    </source>
</evidence>
<gene>
    <name evidence="15" type="ORF">LMG032447_00478</name>
</gene>
<feature type="transmembrane region" description="Helical" evidence="13">
    <location>
        <begin position="121"/>
        <end position="142"/>
    </location>
</feature>
<keyword evidence="10 13" id="KW-0472">Membrane</keyword>